<organism evidence="1">
    <name type="scientific">Alsobacter sp. KACC 23698</name>
    <dbReference type="NCBI Taxonomy" id="3149229"/>
    <lineage>
        <taxon>Bacteria</taxon>
        <taxon>Pseudomonadati</taxon>
        <taxon>Pseudomonadota</taxon>
        <taxon>Alphaproteobacteria</taxon>
        <taxon>Hyphomicrobiales</taxon>
        <taxon>Alsobacteraceae</taxon>
        <taxon>Alsobacter</taxon>
    </lineage>
</organism>
<evidence type="ECO:0000313" key="1">
    <source>
        <dbReference type="EMBL" id="XBO38924.1"/>
    </source>
</evidence>
<sequence>MIKVAVLTLGLAVVTQVAENIPRYDIDASCRAQTSSRDGTGERMAACVRDETAAREQLASSWARAKPRSREVCAGEERGITSYADLASCLDMFASQ</sequence>
<gene>
    <name evidence="1" type="ORF">ABEG18_25130</name>
</gene>
<name>A0AAU7JFS7_9HYPH</name>
<protein>
    <recommendedName>
        <fullName evidence="2">UrcA family protein</fullName>
    </recommendedName>
</protein>
<evidence type="ECO:0008006" key="2">
    <source>
        <dbReference type="Google" id="ProtNLM"/>
    </source>
</evidence>
<reference evidence="1" key="1">
    <citation type="submission" date="2024-05" db="EMBL/GenBank/DDBJ databases">
        <authorList>
            <person name="Kim S."/>
            <person name="Heo J."/>
            <person name="Choi H."/>
            <person name="Choi Y."/>
            <person name="Kwon S.-W."/>
            <person name="Kim Y."/>
        </authorList>
    </citation>
    <scope>NUCLEOTIDE SEQUENCE</scope>
    <source>
        <strain evidence="1">KACC 23698</strain>
    </source>
</reference>
<dbReference type="RefSeq" id="WP_406855763.1">
    <property type="nucleotide sequence ID" value="NZ_CP157484.1"/>
</dbReference>
<accession>A0AAU7JFS7</accession>
<dbReference type="AlphaFoldDB" id="A0AAU7JFS7"/>
<proteinExistence type="predicted"/>
<dbReference type="EMBL" id="CP157484">
    <property type="protein sequence ID" value="XBO38924.1"/>
    <property type="molecule type" value="Genomic_DNA"/>
</dbReference>